<comment type="caution">
    <text evidence="3">The sequence shown here is derived from an EMBL/GenBank/DDBJ whole genome shotgun (WGS) entry which is preliminary data.</text>
</comment>
<sequence>MLLEALVRLLRPALLLALTLLLAACSDAPAPAPDAVVVDVRTAAEYAEGHLEGALHLDVQDPAFADAVAALDPEVPYVVYCRSGNRSAAAAATMATAGLEVTDAGAMADAAASTGLAVVTP</sequence>
<accession>A0ABQ4DJ57</accession>
<evidence type="ECO:0000313" key="4">
    <source>
        <dbReference type="Proteomes" id="UP000614741"/>
    </source>
</evidence>
<dbReference type="PANTHER" id="PTHR43031:SF1">
    <property type="entry name" value="PYRIDINE NUCLEOTIDE-DISULPHIDE OXIDOREDUCTASE"/>
    <property type="match status" value="1"/>
</dbReference>
<feature type="domain" description="Rhodanese" evidence="2">
    <location>
        <begin position="31"/>
        <end position="120"/>
    </location>
</feature>
<dbReference type="CDD" id="cd00158">
    <property type="entry name" value="RHOD"/>
    <property type="match status" value="1"/>
</dbReference>
<dbReference type="EMBL" id="BONP01000005">
    <property type="protein sequence ID" value="GIG39383.1"/>
    <property type="molecule type" value="Genomic_DNA"/>
</dbReference>
<dbReference type="Pfam" id="PF00581">
    <property type="entry name" value="Rhodanese"/>
    <property type="match status" value="1"/>
</dbReference>
<organism evidence="3 4">
    <name type="scientific">Cellulomonas phragmiteti</name>
    <dbReference type="NCBI Taxonomy" id="478780"/>
    <lineage>
        <taxon>Bacteria</taxon>
        <taxon>Bacillati</taxon>
        <taxon>Actinomycetota</taxon>
        <taxon>Actinomycetes</taxon>
        <taxon>Micrococcales</taxon>
        <taxon>Cellulomonadaceae</taxon>
        <taxon>Cellulomonas</taxon>
    </lineage>
</organism>
<dbReference type="SUPFAM" id="SSF52821">
    <property type="entry name" value="Rhodanese/Cell cycle control phosphatase"/>
    <property type="match status" value="1"/>
</dbReference>
<reference evidence="3 4" key="1">
    <citation type="submission" date="2021-01" db="EMBL/GenBank/DDBJ databases">
        <title>Whole genome shotgun sequence of Cellulomonas phragmiteti NBRC 110785.</title>
        <authorList>
            <person name="Komaki H."/>
            <person name="Tamura T."/>
        </authorList>
    </citation>
    <scope>NUCLEOTIDE SEQUENCE [LARGE SCALE GENOMIC DNA]</scope>
    <source>
        <strain evidence="3 4">NBRC 110785</strain>
    </source>
</reference>
<dbReference type="PROSITE" id="PS50206">
    <property type="entry name" value="RHODANESE_3"/>
    <property type="match status" value="1"/>
</dbReference>
<dbReference type="Proteomes" id="UP000614741">
    <property type="component" value="Unassembled WGS sequence"/>
</dbReference>
<dbReference type="InterPro" id="IPR036873">
    <property type="entry name" value="Rhodanese-like_dom_sf"/>
</dbReference>
<dbReference type="SMART" id="SM00450">
    <property type="entry name" value="RHOD"/>
    <property type="match status" value="1"/>
</dbReference>
<dbReference type="Gene3D" id="3.40.250.10">
    <property type="entry name" value="Rhodanese-like domain"/>
    <property type="match status" value="1"/>
</dbReference>
<proteinExistence type="predicted"/>
<keyword evidence="4" id="KW-1185">Reference proteome</keyword>
<evidence type="ECO:0000259" key="2">
    <source>
        <dbReference type="PROSITE" id="PS50206"/>
    </source>
</evidence>
<feature type="signal peptide" evidence="1">
    <location>
        <begin position="1"/>
        <end position="23"/>
    </location>
</feature>
<keyword evidence="1" id="KW-0732">Signal</keyword>
<evidence type="ECO:0000256" key="1">
    <source>
        <dbReference type="SAM" id="SignalP"/>
    </source>
</evidence>
<protein>
    <recommendedName>
        <fullName evidence="2">Rhodanese domain-containing protein</fullName>
    </recommendedName>
</protein>
<dbReference type="RefSeq" id="WP_239069062.1">
    <property type="nucleotide sequence ID" value="NZ_BONP01000005.1"/>
</dbReference>
<evidence type="ECO:0000313" key="3">
    <source>
        <dbReference type="EMBL" id="GIG39383.1"/>
    </source>
</evidence>
<feature type="chain" id="PRO_5046691661" description="Rhodanese domain-containing protein" evidence="1">
    <location>
        <begin position="24"/>
        <end position="121"/>
    </location>
</feature>
<dbReference type="InterPro" id="IPR001763">
    <property type="entry name" value="Rhodanese-like_dom"/>
</dbReference>
<gene>
    <name evidence="3" type="ORF">Cph01nite_11450</name>
</gene>
<dbReference type="PANTHER" id="PTHR43031">
    <property type="entry name" value="FAD-DEPENDENT OXIDOREDUCTASE"/>
    <property type="match status" value="1"/>
</dbReference>
<dbReference type="InterPro" id="IPR050229">
    <property type="entry name" value="GlpE_sulfurtransferase"/>
</dbReference>
<name>A0ABQ4DJ57_9CELL</name>